<dbReference type="OrthoDB" id="2753716at2759"/>
<proteinExistence type="predicted"/>
<organism evidence="1 2">
    <name type="scientific">Lentinus tigrinus ALCF2SS1-6</name>
    <dbReference type="NCBI Taxonomy" id="1328759"/>
    <lineage>
        <taxon>Eukaryota</taxon>
        <taxon>Fungi</taxon>
        <taxon>Dikarya</taxon>
        <taxon>Basidiomycota</taxon>
        <taxon>Agaricomycotina</taxon>
        <taxon>Agaricomycetes</taxon>
        <taxon>Polyporales</taxon>
        <taxon>Polyporaceae</taxon>
        <taxon>Lentinus</taxon>
    </lineage>
</organism>
<feature type="non-terminal residue" evidence="1">
    <location>
        <position position="151"/>
    </location>
</feature>
<accession>A0A5C2S349</accession>
<keyword evidence="2" id="KW-1185">Reference proteome</keyword>
<reference evidence="1" key="1">
    <citation type="journal article" date="2018" name="Genome Biol. Evol.">
        <title>Genomics and development of Lentinus tigrinus, a white-rot wood-decaying mushroom with dimorphic fruiting bodies.</title>
        <authorList>
            <person name="Wu B."/>
            <person name="Xu Z."/>
            <person name="Knudson A."/>
            <person name="Carlson A."/>
            <person name="Chen N."/>
            <person name="Kovaka S."/>
            <person name="LaButti K."/>
            <person name="Lipzen A."/>
            <person name="Pennachio C."/>
            <person name="Riley R."/>
            <person name="Schakwitz W."/>
            <person name="Umezawa K."/>
            <person name="Ohm R.A."/>
            <person name="Grigoriev I.V."/>
            <person name="Nagy L.G."/>
            <person name="Gibbons J."/>
            <person name="Hibbett D."/>
        </authorList>
    </citation>
    <scope>NUCLEOTIDE SEQUENCE [LARGE SCALE GENOMIC DNA]</scope>
    <source>
        <strain evidence="1">ALCF2SS1-6</strain>
    </source>
</reference>
<dbReference type="Proteomes" id="UP000313359">
    <property type="component" value="Unassembled WGS sequence"/>
</dbReference>
<sequence length="151" mass="17259">MTRLILPAPSHYAVIRTDPEAMVRDLGFDDPATLKEAQGMLRKKYLVYLEWVGELPMPGIRWCRYNISPIGTTLRSLEEARGITSDMVVPIAPNRGHTPERHPVHTTPSFPFSNCYHWAFNDVTVRMRVHGDGIEDDRAIYLPPREQSAME</sequence>
<gene>
    <name evidence="1" type="ORF">L227DRAFT_551348</name>
</gene>
<name>A0A5C2S349_9APHY</name>
<evidence type="ECO:0000313" key="1">
    <source>
        <dbReference type="EMBL" id="RPD57871.1"/>
    </source>
</evidence>
<evidence type="ECO:0000313" key="2">
    <source>
        <dbReference type="Proteomes" id="UP000313359"/>
    </source>
</evidence>
<dbReference type="AlphaFoldDB" id="A0A5C2S349"/>
<dbReference type="EMBL" id="ML122278">
    <property type="protein sequence ID" value="RPD57871.1"/>
    <property type="molecule type" value="Genomic_DNA"/>
</dbReference>
<protein>
    <submittedName>
        <fullName evidence="1">Uncharacterized protein</fullName>
    </submittedName>
</protein>
<dbReference type="STRING" id="1328759.A0A5C2S349"/>